<dbReference type="GO" id="GO:0004072">
    <property type="term" value="F:aspartate kinase activity"/>
    <property type="evidence" value="ECO:0007669"/>
    <property type="project" value="UniProtKB-EC"/>
</dbReference>
<evidence type="ECO:0000256" key="4">
    <source>
        <dbReference type="ARBA" id="ARBA00010122"/>
    </source>
</evidence>
<dbReference type="PANTHER" id="PTHR21499:SF3">
    <property type="entry name" value="ASPARTOKINASE"/>
    <property type="match status" value="1"/>
</dbReference>
<dbReference type="GO" id="GO:0009089">
    <property type="term" value="P:lysine biosynthetic process via diaminopimelate"/>
    <property type="evidence" value="ECO:0007669"/>
    <property type="project" value="UniProtKB-UniPathway"/>
</dbReference>
<evidence type="ECO:0000313" key="14">
    <source>
        <dbReference type="EMBL" id="QEK38044.1"/>
    </source>
</evidence>
<dbReference type="GO" id="GO:0005829">
    <property type="term" value="C:cytosol"/>
    <property type="evidence" value="ECO:0007669"/>
    <property type="project" value="TreeGrafter"/>
</dbReference>
<reference evidence="14 15" key="1">
    <citation type="submission" date="2019-08" db="EMBL/GenBank/DDBJ databases">
        <title>Highly reduced genomes of protist endosymbionts show evolutionary convergence.</title>
        <authorList>
            <person name="George E."/>
            <person name="Husnik F."/>
            <person name="Tashyreva D."/>
            <person name="Prokopchuk G."/>
            <person name="Horak A."/>
            <person name="Kwong W.K."/>
            <person name="Lukes J."/>
            <person name="Keeling P.J."/>
        </authorList>
    </citation>
    <scope>NUCLEOTIDE SEQUENCE [LARGE SCALE GENOMIC DNA]</scope>
    <source>
        <strain evidence="14">1605</strain>
    </source>
</reference>
<keyword evidence="8" id="KW-0067">ATP-binding</keyword>
<evidence type="ECO:0000256" key="3">
    <source>
        <dbReference type="ARBA" id="ARBA00005139"/>
    </source>
</evidence>
<dbReference type="UniPathway" id="UPA00051">
    <property type="reaction ID" value="UER00462"/>
</dbReference>
<evidence type="ECO:0000256" key="9">
    <source>
        <dbReference type="ARBA" id="ARBA00023154"/>
    </source>
</evidence>
<comment type="pathway">
    <text evidence="3 12">Amino-acid biosynthesis; L-threonine biosynthesis; L-threonine from L-aspartate: step 1/5.</text>
</comment>
<comment type="pathway">
    <text evidence="2 12">Amino-acid biosynthesis; L-methionine biosynthesis via de novo pathway; L-homoserine from L-aspartate: step 1/3.</text>
</comment>
<keyword evidence="7 11" id="KW-0418">Kinase</keyword>
<evidence type="ECO:0000256" key="2">
    <source>
        <dbReference type="ARBA" id="ARBA00004986"/>
    </source>
</evidence>
<gene>
    <name evidence="14" type="ORF">FZC35_01490</name>
</gene>
<dbReference type="EMBL" id="CP043315">
    <property type="protein sequence ID" value="QEK38044.1"/>
    <property type="molecule type" value="Genomic_DNA"/>
</dbReference>
<dbReference type="AlphaFoldDB" id="A0A5C0UG76"/>
<keyword evidence="12" id="KW-0028">Amino-acid biosynthesis</keyword>
<accession>A0A5C0UG76</accession>
<feature type="domain" description="Aspartate/glutamate/uridylate kinase" evidence="13">
    <location>
        <begin position="4"/>
        <end position="243"/>
    </location>
</feature>
<evidence type="ECO:0000256" key="5">
    <source>
        <dbReference type="ARBA" id="ARBA00022679"/>
    </source>
</evidence>
<protein>
    <recommendedName>
        <fullName evidence="11">Aspartokinase</fullName>
        <ecNumber evidence="11">2.7.2.4</ecNumber>
    </recommendedName>
</protein>
<evidence type="ECO:0000259" key="13">
    <source>
        <dbReference type="Pfam" id="PF00696"/>
    </source>
</evidence>
<dbReference type="Pfam" id="PF00696">
    <property type="entry name" value="AA_kinase"/>
    <property type="match status" value="1"/>
</dbReference>
<sequence>MKRCLVMKFGGATVADIDKIKHCIKKISPKFNEHSIIIVVSAMNDTTNQLRDLISQISSENECALEKHSGNLNSIKKYSNIASDLILSSGETISAGVFSLCLQDCGYKSIPLCGWQLPIVTDDNYGDAEIQQISMKYIKELINQKTIPVVAGFQGISPSKNITTLGESSSDLTAVAIAAELNADCYIYKNVSGVFTCDPNSNSGKKIDSLSYENMEIASKHGAKVVCYKAVKYAKKHNVKIFVESAFQKESGTMISNNFSQKNIVTSQQAFIIPLENHDPIPSEHIFTFGKWCIFSNQEEFENYALNNNKNISKQKYMKITLIHPSKIAKDHFLNIAKKYSEIYSCMDSYSWICIEKKYASNLEKDLHESFVK</sequence>
<dbReference type="PANTHER" id="PTHR21499">
    <property type="entry name" value="ASPARTATE KINASE"/>
    <property type="match status" value="1"/>
</dbReference>
<dbReference type="GO" id="GO:0009088">
    <property type="term" value="P:threonine biosynthetic process"/>
    <property type="evidence" value="ECO:0007669"/>
    <property type="project" value="UniProtKB-UniPathway"/>
</dbReference>
<dbReference type="SUPFAM" id="SSF53633">
    <property type="entry name" value="Carbamate kinase-like"/>
    <property type="match status" value="1"/>
</dbReference>
<keyword evidence="9" id="KW-0457">Lysine biosynthesis</keyword>
<evidence type="ECO:0000256" key="10">
    <source>
        <dbReference type="ARBA" id="ARBA00047872"/>
    </source>
</evidence>
<keyword evidence="5 11" id="KW-0808">Transferase</keyword>
<comment type="catalytic activity">
    <reaction evidence="10 11">
        <text>L-aspartate + ATP = 4-phospho-L-aspartate + ADP</text>
        <dbReference type="Rhea" id="RHEA:23776"/>
        <dbReference type="ChEBI" id="CHEBI:29991"/>
        <dbReference type="ChEBI" id="CHEBI:30616"/>
        <dbReference type="ChEBI" id="CHEBI:57535"/>
        <dbReference type="ChEBI" id="CHEBI:456216"/>
        <dbReference type="EC" id="2.7.2.4"/>
    </reaction>
</comment>
<evidence type="ECO:0000256" key="7">
    <source>
        <dbReference type="ARBA" id="ARBA00022777"/>
    </source>
</evidence>
<name>A0A5C0UG76_9PROT</name>
<organism evidence="14 15">
    <name type="scientific">Candidatus Cytomitobacter indipagum</name>
    <dbReference type="NCBI Taxonomy" id="2601575"/>
    <lineage>
        <taxon>Bacteria</taxon>
        <taxon>Pseudomonadati</taxon>
        <taxon>Pseudomonadota</taxon>
        <taxon>Alphaproteobacteria</taxon>
        <taxon>Holosporales</taxon>
        <taxon>Holosporaceae</taxon>
        <taxon>Candidatus Cytomitobacter</taxon>
    </lineage>
</organism>
<dbReference type="RefSeq" id="WP_148980891.1">
    <property type="nucleotide sequence ID" value="NZ_CP043315.1"/>
</dbReference>
<dbReference type="UniPathway" id="UPA00034">
    <property type="reaction ID" value="UER00015"/>
</dbReference>
<evidence type="ECO:0000256" key="11">
    <source>
        <dbReference type="RuleBase" id="RU003448"/>
    </source>
</evidence>
<dbReference type="GO" id="GO:0009090">
    <property type="term" value="P:homoserine biosynthetic process"/>
    <property type="evidence" value="ECO:0007669"/>
    <property type="project" value="TreeGrafter"/>
</dbReference>
<dbReference type="Proteomes" id="UP000325155">
    <property type="component" value="Chromosome"/>
</dbReference>
<evidence type="ECO:0000256" key="1">
    <source>
        <dbReference type="ARBA" id="ARBA00004766"/>
    </source>
</evidence>
<evidence type="ECO:0000256" key="8">
    <source>
        <dbReference type="ARBA" id="ARBA00022840"/>
    </source>
</evidence>
<dbReference type="OrthoDB" id="9799110at2"/>
<evidence type="ECO:0000256" key="12">
    <source>
        <dbReference type="RuleBase" id="RU004249"/>
    </source>
</evidence>
<dbReference type="NCBIfam" id="TIGR00657">
    <property type="entry name" value="asp_kinases"/>
    <property type="match status" value="1"/>
</dbReference>
<comment type="pathway">
    <text evidence="1 12">Amino-acid biosynthesis; L-lysine biosynthesis via DAP pathway; (S)-tetrahydrodipicolinate from L-aspartate: step 1/4.</text>
</comment>
<dbReference type="Gene3D" id="3.40.1160.10">
    <property type="entry name" value="Acetylglutamate kinase-like"/>
    <property type="match status" value="1"/>
</dbReference>
<evidence type="ECO:0000313" key="15">
    <source>
        <dbReference type="Proteomes" id="UP000325155"/>
    </source>
</evidence>
<dbReference type="InterPro" id="IPR001048">
    <property type="entry name" value="Asp/Glu/Uridylate_kinase"/>
</dbReference>
<dbReference type="KEGG" id="cip:FZC35_01490"/>
<dbReference type="InterPro" id="IPR001341">
    <property type="entry name" value="Asp_kinase"/>
</dbReference>
<evidence type="ECO:0000256" key="6">
    <source>
        <dbReference type="ARBA" id="ARBA00022741"/>
    </source>
</evidence>
<dbReference type="GO" id="GO:0005524">
    <property type="term" value="F:ATP binding"/>
    <property type="evidence" value="ECO:0007669"/>
    <property type="project" value="UniProtKB-KW"/>
</dbReference>
<keyword evidence="6" id="KW-0547">Nucleotide-binding</keyword>
<proteinExistence type="inferred from homology"/>
<dbReference type="EC" id="2.7.2.4" evidence="11"/>
<keyword evidence="15" id="KW-1185">Reference proteome</keyword>
<dbReference type="InterPro" id="IPR036393">
    <property type="entry name" value="AceGlu_kinase-like_sf"/>
</dbReference>
<dbReference type="UniPathway" id="UPA00050">
    <property type="reaction ID" value="UER00461"/>
</dbReference>
<comment type="similarity">
    <text evidence="4 11">Belongs to the aspartokinase family.</text>
</comment>